<gene>
    <name evidence="2" type="ORF">DZC73_02595</name>
</gene>
<feature type="region of interest" description="Disordered" evidence="1">
    <location>
        <begin position="170"/>
        <end position="196"/>
    </location>
</feature>
<sequence>MSTPMPPAGESGQSQPATAVQRLAESRERMRQYMLRGEGRDEARRRRAMANAQGLQSPLFDRLRAMPGLGVVIDAVQAWWSNHPLHPVVTMAEGVIRESAAPLARRHPILLVTAAFAAGAALVRFKPWRRLGRTALFAGLFSQITSHVLTQMPWESVLDAVTAFARKAPRAPDDTAAAPAPGPAASEEMVGMKEAA</sequence>
<comment type="caution">
    <text evidence="2">The sequence shown here is derived from an EMBL/GenBank/DDBJ whole genome shotgun (WGS) entry which is preliminary data.</text>
</comment>
<dbReference type="RefSeq" id="WP_124538629.1">
    <property type="nucleotide sequence ID" value="NZ_QUSW01000001.1"/>
</dbReference>
<reference evidence="2 3" key="2">
    <citation type="submission" date="2018-12" db="EMBL/GenBank/DDBJ databases">
        <title>Rhizobacter gummiphilus sp. nov., a rubber-degrading bacterium isolated from the soil of a botanical garden in Japan.</title>
        <authorList>
            <person name="Shunsuke S.S."/>
        </authorList>
    </citation>
    <scope>NUCLEOTIDE SEQUENCE [LARGE SCALE GENOMIC DNA]</scope>
    <source>
        <strain evidence="2 3">S-16</strain>
    </source>
</reference>
<keyword evidence="3" id="KW-1185">Reference proteome</keyword>
<feature type="region of interest" description="Disordered" evidence="1">
    <location>
        <begin position="1"/>
        <end position="23"/>
    </location>
</feature>
<protein>
    <submittedName>
        <fullName evidence="2">Uncharacterized protein</fullName>
    </submittedName>
</protein>
<feature type="compositionally biased region" description="Low complexity" evidence="1">
    <location>
        <begin position="174"/>
        <end position="185"/>
    </location>
</feature>
<name>A0A3N7HY14_9BURK</name>
<evidence type="ECO:0000256" key="1">
    <source>
        <dbReference type="SAM" id="MobiDB-lite"/>
    </source>
</evidence>
<dbReference type="Proteomes" id="UP000267464">
    <property type="component" value="Unassembled WGS sequence"/>
</dbReference>
<accession>A0A3N7HY14</accession>
<proteinExistence type="predicted"/>
<organism evidence="2 3">
    <name type="scientific">Piscinibacter terrae</name>
    <dbReference type="NCBI Taxonomy" id="2496871"/>
    <lineage>
        <taxon>Bacteria</taxon>
        <taxon>Pseudomonadati</taxon>
        <taxon>Pseudomonadota</taxon>
        <taxon>Betaproteobacteria</taxon>
        <taxon>Burkholderiales</taxon>
        <taxon>Sphaerotilaceae</taxon>
        <taxon>Piscinibacter</taxon>
    </lineage>
</organism>
<dbReference type="AlphaFoldDB" id="A0A3N7HY14"/>
<reference evidence="2 3" key="1">
    <citation type="submission" date="2018-08" db="EMBL/GenBank/DDBJ databases">
        <authorList>
            <person name="Khan S.A."/>
            <person name="Jeon C.O."/>
            <person name="Chun B.H."/>
            <person name="Jeong S.E."/>
        </authorList>
    </citation>
    <scope>NUCLEOTIDE SEQUENCE [LARGE SCALE GENOMIC DNA]</scope>
    <source>
        <strain evidence="2 3">S-16</strain>
    </source>
</reference>
<evidence type="ECO:0000313" key="3">
    <source>
        <dbReference type="Proteomes" id="UP000267464"/>
    </source>
</evidence>
<evidence type="ECO:0000313" key="2">
    <source>
        <dbReference type="EMBL" id="RQP25961.1"/>
    </source>
</evidence>
<dbReference type="OrthoDB" id="8910965at2"/>
<dbReference type="EMBL" id="QUSW01000001">
    <property type="protein sequence ID" value="RQP25961.1"/>
    <property type="molecule type" value="Genomic_DNA"/>
</dbReference>